<organism evidence="1 2">
    <name type="scientific">Brassica cretica</name>
    <name type="common">Mustard</name>
    <dbReference type="NCBI Taxonomy" id="69181"/>
    <lineage>
        <taxon>Eukaryota</taxon>
        <taxon>Viridiplantae</taxon>
        <taxon>Streptophyta</taxon>
        <taxon>Embryophyta</taxon>
        <taxon>Tracheophyta</taxon>
        <taxon>Spermatophyta</taxon>
        <taxon>Magnoliopsida</taxon>
        <taxon>eudicotyledons</taxon>
        <taxon>Gunneridae</taxon>
        <taxon>Pentapetalae</taxon>
        <taxon>rosids</taxon>
        <taxon>malvids</taxon>
        <taxon>Brassicales</taxon>
        <taxon>Brassicaceae</taxon>
        <taxon>Brassiceae</taxon>
        <taxon>Brassica</taxon>
    </lineage>
</organism>
<protein>
    <submittedName>
        <fullName evidence="1">Uncharacterized protein</fullName>
    </submittedName>
</protein>
<dbReference type="PANTHER" id="PTHR37259">
    <property type="entry name" value="OS07G0474300 PROTEIN"/>
    <property type="match status" value="1"/>
</dbReference>
<evidence type="ECO:0000313" key="2">
    <source>
        <dbReference type="Proteomes" id="UP000712600"/>
    </source>
</evidence>
<dbReference type="AlphaFoldDB" id="A0A8S9QRT6"/>
<evidence type="ECO:0000313" key="1">
    <source>
        <dbReference type="EMBL" id="KAF3554427.1"/>
    </source>
</evidence>
<gene>
    <name evidence="1" type="ORF">F2Q69_00011333</name>
</gene>
<comment type="caution">
    <text evidence="1">The sequence shown here is derived from an EMBL/GenBank/DDBJ whole genome shotgun (WGS) entry which is preliminary data.</text>
</comment>
<dbReference type="Proteomes" id="UP000712600">
    <property type="component" value="Unassembled WGS sequence"/>
</dbReference>
<reference evidence="1" key="1">
    <citation type="submission" date="2019-12" db="EMBL/GenBank/DDBJ databases">
        <title>Genome sequencing and annotation of Brassica cretica.</title>
        <authorList>
            <person name="Studholme D.J."/>
            <person name="Sarris P."/>
        </authorList>
    </citation>
    <scope>NUCLEOTIDE SEQUENCE</scope>
    <source>
        <strain evidence="1">PFS-109/04</strain>
        <tissue evidence="1">Leaf</tissue>
    </source>
</reference>
<name>A0A8S9QRT6_BRACR</name>
<proteinExistence type="predicted"/>
<dbReference type="EMBL" id="QGKX02000996">
    <property type="protein sequence ID" value="KAF3554427.1"/>
    <property type="molecule type" value="Genomic_DNA"/>
</dbReference>
<accession>A0A8S9QRT6</accession>
<sequence length="189" mass="21167">MISSRRLLPVGASLIIVPNPLSLVSDDSRSQFGFRRLGIVTLTEPVLAIVAEKHVVAVLTTIAEDDIQISVMSLSRWNKGHGLLQVLPYTTASRIEDVKIRAAAAASDLEHMAAESSVVPDFERGRFYDVYSARRNERLKRKKGGEEENTEVKGTLYNLGVDPMPTLNFLEEMPNRDMEAEKWIESREL</sequence>
<dbReference type="PANTHER" id="PTHR37259:SF4">
    <property type="entry name" value="(RAPE) HYPOTHETICAL PROTEIN"/>
    <property type="match status" value="1"/>
</dbReference>